<keyword evidence="2" id="KW-0489">Methyltransferase</keyword>
<dbReference type="Proteomes" id="UP000543419">
    <property type="component" value="Unassembled WGS sequence"/>
</dbReference>
<dbReference type="AlphaFoldDB" id="A0A7Y0HX84"/>
<accession>A0A7Y0HX84</accession>
<keyword evidence="1" id="KW-0175">Coiled coil</keyword>
<sequence>MMASGRFTDEERRYLRSLAAVSRVTETRITYTMAFREECMRRYWNGESSTKIFREAGLGPEIIGHKRIERCIARWRNDGVASGAHNDYRHRSMTSGVENESQLRQRVKEDERIIVLQARRIQALEDQLNQLHADYRKLRRAGLSGRSIHTDMLDQDSDAGTGAERAS</sequence>
<name>A0A7Y0HX84_9BIFI</name>
<keyword evidence="2" id="KW-0808">Transferase</keyword>
<keyword evidence="3" id="KW-1185">Reference proteome</keyword>
<reference evidence="2 3" key="1">
    <citation type="submission" date="2020-02" db="EMBL/GenBank/DDBJ databases">
        <title>Characterization of phylogenetic diversity of novel bifidobacterial species isolated in Czech ZOOs.</title>
        <authorList>
            <person name="Lugli G.A."/>
            <person name="Vera N.B."/>
            <person name="Ventura M."/>
        </authorList>
    </citation>
    <scope>NUCLEOTIDE SEQUENCE [LARGE SCALE GENOMIC DNA]</scope>
    <source>
        <strain evidence="2 3">DSM 109959</strain>
    </source>
</reference>
<comment type="caution">
    <text evidence="2">The sequence shown here is derived from an EMBL/GenBank/DDBJ whole genome shotgun (WGS) entry which is preliminary data.</text>
</comment>
<dbReference type="GO" id="GO:0008168">
    <property type="term" value="F:methyltransferase activity"/>
    <property type="evidence" value="ECO:0007669"/>
    <property type="project" value="UniProtKB-KW"/>
</dbReference>
<dbReference type="Pfam" id="PF20310">
    <property type="entry name" value="HTH_Tnp_2"/>
    <property type="match status" value="1"/>
</dbReference>
<dbReference type="InterPro" id="IPR046929">
    <property type="entry name" value="HTH_Tnp"/>
</dbReference>
<proteinExistence type="predicted"/>
<organism evidence="2 3">
    <name type="scientific">Bifidobacterium olomucense</name>
    <dbReference type="NCBI Taxonomy" id="2675324"/>
    <lineage>
        <taxon>Bacteria</taxon>
        <taxon>Bacillati</taxon>
        <taxon>Actinomycetota</taxon>
        <taxon>Actinomycetes</taxon>
        <taxon>Bifidobacteriales</taxon>
        <taxon>Bifidobacteriaceae</taxon>
        <taxon>Bifidobacterium</taxon>
    </lineage>
</organism>
<dbReference type="GO" id="GO:0032259">
    <property type="term" value="P:methylation"/>
    <property type="evidence" value="ECO:0007669"/>
    <property type="project" value="UniProtKB-KW"/>
</dbReference>
<evidence type="ECO:0000256" key="1">
    <source>
        <dbReference type="SAM" id="Coils"/>
    </source>
</evidence>
<dbReference type="EMBL" id="JAAIIG010000002">
    <property type="protein sequence ID" value="NMM97699.1"/>
    <property type="molecule type" value="Genomic_DNA"/>
</dbReference>
<evidence type="ECO:0000313" key="2">
    <source>
        <dbReference type="EMBL" id="NMM97699.1"/>
    </source>
</evidence>
<protein>
    <submittedName>
        <fullName evidence="2">Methyltransferase</fullName>
    </submittedName>
</protein>
<feature type="coiled-coil region" evidence="1">
    <location>
        <begin position="114"/>
        <end position="141"/>
    </location>
</feature>
<evidence type="ECO:0000313" key="3">
    <source>
        <dbReference type="Proteomes" id="UP000543419"/>
    </source>
</evidence>
<dbReference type="RefSeq" id="WP_205832501.1">
    <property type="nucleotide sequence ID" value="NZ_JAAIIG010000002.1"/>
</dbReference>
<gene>
    <name evidence="2" type="ORF">G1C97_0648</name>
</gene>